<organism evidence="2 3">
    <name type="scientific">Teratosphaeria destructans</name>
    <dbReference type="NCBI Taxonomy" id="418781"/>
    <lineage>
        <taxon>Eukaryota</taxon>
        <taxon>Fungi</taxon>
        <taxon>Dikarya</taxon>
        <taxon>Ascomycota</taxon>
        <taxon>Pezizomycotina</taxon>
        <taxon>Dothideomycetes</taxon>
        <taxon>Dothideomycetidae</taxon>
        <taxon>Mycosphaerellales</taxon>
        <taxon>Teratosphaeriaceae</taxon>
        <taxon>Teratosphaeria</taxon>
    </lineage>
</organism>
<gene>
    <name evidence="2" type="ORF">Tdes44962_MAKER08389</name>
</gene>
<comment type="caution">
    <text evidence="2">The sequence shown here is derived from an EMBL/GenBank/DDBJ whole genome shotgun (WGS) entry which is preliminary data.</text>
</comment>
<name>A0A9W7SWR2_9PEZI</name>
<evidence type="ECO:0000256" key="1">
    <source>
        <dbReference type="SAM" id="MobiDB-lite"/>
    </source>
</evidence>
<reference evidence="2 3" key="2">
    <citation type="journal article" date="2021" name="Curr. Genet.">
        <title>Genetic response to nitrogen starvation in the aggressive Eucalyptus foliar pathogen Teratosphaeria destructans.</title>
        <authorList>
            <person name="Havenga M."/>
            <person name="Wingfield B.D."/>
            <person name="Wingfield M.J."/>
            <person name="Dreyer L.L."/>
            <person name="Roets F."/>
            <person name="Aylward J."/>
        </authorList>
    </citation>
    <scope>NUCLEOTIDE SEQUENCE [LARGE SCALE GENOMIC DNA]</scope>
    <source>
        <strain evidence="2">CMW44962</strain>
    </source>
</reference>
<reference evidence="2 3" key="1">
    <citation type="journal article" date="2018" name="IMA Fungus">
        <title>IMA Genome-F 10: Nine draft genome sequences of Claviceps purpurea s.lat., including C. arundinis, C. humidiphila, and C. cf. spartinae, pseudomolecules for the pitch canker pathogen Fusarium circinatum, draft genome of Davidsoniella eucalypti, Grosmannia galeiformis, Quambalaria eucalypti, and Teratosphaeria destructans.</title>
        <authorList>
            <person name="Wingfield B.D."/>
            <person name="Liu M."/>
            <person name="Nguyen H.D."/>
            <person name="Lane F.A."/>
            <person name="Morgan S.W."/>
            <person name="De Vos L."/>
            <person name="Wilken P.M."/>
            <person name="Duong T.A."/>
            <person name="Aylward J."/>
            <person name="Coetzee M.P."/>
            <person name="Dadej K."/>
            <person name="De Beer Z.W."/>
            <person name="Findlay W."/>
            <person name="Havenga M."/>
            <person name="Kolarik M."/>
            <person name="Menzies J.G."/>
            <person name="Naidoo K."/>
            <person name="Pochopski O."/>
            <person name="Shoukouhi P."/>
            <person name="Santana Q.C."/>
            <person name="Seifert K.A."/>
            <person name="Soal N."/>
            <person name="Steenkamp E.T."/>
            <person name="Tatham C.T."/>
            <person name="van der Nest M.A."/>
            <person name="Wingfield M.J."/>
        </authorList>
    </citation>
    <scope>NUCLEOTIDE SEQUENCE [LARGE SCALE GENOMIC DNA]</scope>
    <source>
        <strain evidence="2">CMW44962</strain>
    </source>
</reference>
<feature type="compositionally biased region" description="Basic and acidic residues" evidence="1">
    <location>
        <begin position="30"/>
        <end position="41"/>
    </location>
</feature>
<feature type="region of interest" description="Disordered" evidence="1">
    <location>
        <begin position="30"/>
        <end position="52"/>
    </location>
</feature>
<accession>A0A9W7SWR2</accession>
<dbReference type="AlphaFoldDB" id="A0A9W7SWR2"/>
<keyword evidence="3" id="KW-1185">Reference proteome</keyword>
<dbReference type="Proteomes" id="UP001138500">
    <property type="component" value="Unassembled WGS sequence"/>
</dbReference>
<sequence>MPLSPDSPRERVVPVLLPLDLSDLHDRLERPRHAHDRHQLDQRLPQPPDQGPALLRRAVLGLRGDQVEVEVLCELGVATSRDGGDP</sequence>
<evidence type="ECO:0000313" key="3">
    <source>
        <dbReference type="Proteomes" id="UP001138500"/>
    </source>
</evidence>
<dbReference type="EMBL" id="RIBY02000802">
    <property type="protein sequence ID" value="KAH9836909.1"/>
    <property type="molecule type" value="Genomic_DNA"/>
</dbReference>
<proteinExistence type="predicted"/>
<evidence type="ECO:0000313" key="2">
    <source>
        <dbReference type="EMBL" id="KAH9836909.1"/>
    </source>
</evidence>
<protein>
    <submittedName>
        <fullName evidence="2">Uncharacterized protein</fullName>
    </submittedName>
</protein>